<dbReference type="InterPro" id="IPR010897">
    <property type="entry name" value="Spore_II_P"/>
</dbReference>
<accession>A0A1H2T746</accession>
<dbReference type="EMBL" id="FNNG01000002">
    <property type="protein sequence ID" value="SDW39099.1"/>
    <property type="molecule type" value="Genomic_DNA"/>
</dbReference>
<dbReference type="OrthoDB" id="1633470at2"/>
<dbReference type="Pfam" id="PF07454">
    <property type="entry name" value="SpoIIP"/>
    <property type="match status" value="1"/>
</dbReference>
<evidence type="ECO:0000256" key="1">
    <source>
        <dbReference type="SAM" id="Phobius"/>
    </source>
</evidence>
<dbReference type="NCBIfam" id="TIGR02867">
    <property type="entry name" value="spore_II_P"/>
    <property type="match status" value="1"/>
</dbReference>
<dbReference type="AlphaFoldDB" id="A0A1H2T746"/>
<dbReference type="Proteomes" id="UP000198828">
    <property type="component" value="Unassembled WGS sequence"/>
</dbReference>
<protein>
    <submittedName>
        <fullName evidence="2">Stage II sporulation protein P</fullName>
    </submittedName>
</protein>
<keyword evidence="3" id="KW-1185">Reference proteome</keyword>
<keyword evidence="1" id="KW-0812">Transmembrane</keyword>
<dbReference type="RefSeq" id="WP_093750795.1">
    <property type="nucleotide sequence ID" value="NZ_BSYN01000002.1"/>
</dbReference>
<keyword evidence="1" id="KW-0472">Membrane</keyword>
<name>A0A1H2T746_9FIRM</name>
<feature type="transmembrane region" description="Helical" evidence="1">
    <location>
        <begin position="12"/>
        <end position="30"/>
    </location>
</feature>
<proteinExistence type="predicted"/>
<organism evidence="2 3">
    <name type="scientific">Tepidimicrobium xylanilyticum</name>
    <dbReference type="NCBI Taxonomy" id="1123352"/>
    <lineage>
        <taxon>Bacteria</taxon>
        <taxon>Bacillati</taxon>
        <taxon>Bacillota</taxon>
        <taxon>Tissierellia</taxon>
        <taxon>Tissierellales</taxon>
        <taxon>Tepidimicrobiaceae</taxon>
        <taxon>Tepidimicrobium</taxon>
    </lineage>
</organism>
<evidence type="ECO:0000313" key="3">
    <source>
        <dbReference type="Proteomes" id="UP000198828"/>
    </source>
</evidence>
<reference evidence="2 3" key="1">
    <citation type="submission" date="2016-10" db="EMBL/GenBank/DDBJ databases">
        <authorList>
            <person name="de Groot N.N."/>
        </authorList>
    </citation>
    <scope>NUCLEOTIDE SEQUENCE [LARGE SCALE GENOMIC DNA]</scope>
    <source>
        <strain evidence="2 3">DSM 23310</strain>
    </source>
</reference>
<sequence length="382" mass="43400">MKDKDSRSTYIIIALICLILFNLGTILINITKDRIKTDFNGEVAIFKDGSIFVSLISRTSSIFNLYRSQYYPESPVKETFYNSFSIANNLMEFIRSQFPSIMVMNGDLRPIGEPVEERDIENNPSIVEDLIIIDRLEEYENLIIIDDSNRDDYASKVPKPLNIAPLIIDRERPYILIYHTHGTESYSSFENDIHHTTDKSLNVIRVGQVISEILEERGHKVEHVTKYHDVPSYSKSYSQSLKTISAKLKENDNFKVLLDIHRDGFDHKDSSVSKNLKNLLEKTKINIEGKDVATFFFVIGPDSPNKEAVLSFAKYIKAVTDVLYPGLCTGILIKPVGKYNQFLSDYSALIEVGSNLNTIEEALETAKILGEILSIAIDNIQE</sequence>
<evidence type="ECO:0000313" key="2">
    <source>
        <dbReference type="EMBL" id="SDW39099.1"/>
    </source>
</evidence>
<keyword evidence="1" id="KW-1133">Transmembrane helix</keyword>
<gene>
    <name evidence="2" type="ORF">SAMN05660923_00634</name>
</gene>